<reference evidence="2" key="1">
    <citation type="journal article" date="2022" name="Mol. Ecol. Resour.">
        <title>The genomes of chicory, endive, great burdock and yacon provide insights into Asteraceae palaeo-polyploidization history and plant inulin production.</title>
        <authorList>
            <person name="Fan W."/>
            <person name="Wang S."/>
            <person name="Wang H."/>
            <person name="Wang A."/>
            <person name="Jiang F."/>
            <person name="Liu H."/>
            <person name="Zhao H."/>
            <person name="Xu D."/>
            <person name="Zhang Y."/>
        </authorList>
    </citation>
    <scope>NUCLEOTIDE SEQUENCE [LARGE SCALE GENOMIC DNA]</scope>
    <source>
        <strain evidence="2">cv. Punajuju</strain>
    </source>
</reference>
<keyword evidence="2" id="KW-1185">Reference proteome</keyword>
<accession>A0ACB9AIK5</accession>
<comment type="caution">
    <text evidence="1">The sequence shown here is derived from an EMBL/GenBank/DDBJ whole genome shotgun (WGS) entry which is preliminary data.</text>
</comment>
<reference evidence="1 2" key="2">
    <citation type="journal article" date="2022" name="Mol. Ecol. Resour.">
        <title>The genomes of chicory, endive, great burdock and yacon provide insights into Asteraceae paleo-polyploidization history and plant inulin production.</title>
        <authorList>
            <person name="Fan W."/>
            <person name="Wang S."/>
            <person name="Wang H."/>
            <person name="Wang A."/>
            <person name="Jiang F."/>
            <person name="Liu H."/>
            <person name="Zhao H."/>
            <person name="Xu D."/>
            <person name="Zhang Y."/>
        </authorList>
    </citation>
    <scope>NUCLEOTIDE SEQUENCE [LARGE SCALE GENOMIC DNA]</scope>
    <source>
        <strain evidence="2">cv. Punajuju</strain>
        <tissue evidence="1">Leaves</tissue>
    </source>
</reference>
<gene>
    <name evidence="1" type="ORF">L2E82_39285</name>
</gene>
<dbReference type="EMBL" id="CM042015">
    <property type="protein sequence ID" value="KAI3709523.1"/>
    <property type="molecule type" value="Genomic_DNA"/>
</dbReference>
<proteinExistence type="predicted"/>
<organism evidence="1 2">
    <name type="scientific">Cichorium intybus</name>
    <name type="common">Chicory</name>
    <dbReference type="NCBI Taxonomy" id="13427"/>
    <lineage>
        <taxon>Eukaryota</taxon>
        <taxon>Viridiplantae</taxon>
        <taxon>Streptophyta</taxon>
        <taxon>Embryophyta</taxon>
        <taxon>Tracheophyta</taxon>
        <taxon>Spermatophyta</taxon>
        <taxon>Magnoliopsida</taxon>
        <taxon>eudicotyledons</taxon>
        <taxon>Gunneridae</taxon>
        <taxon>Pentapetalae</taxon>
        <taxon>asterids</taxon>
        <taxon>campanulids</taxon>
        <taxon>Asterales</taxon>
        <taxon>Asteraceae</taxon>
        <taxon>Cichorioideae</taxon>
        <taxon>Cichorieae</taxon>
        <taxon>Cichoriinae</taxon>
        <taxon>Cichorium</taxon>
    </lineage>
</organism>
<evidence type="ECO:0000313" key="1">
    <source>
        <dbReference type="EMBL" id="KAI3709523.1"/>
    </source>
</evidence>
<protein>
    <submittedName>
        <fullName evidence="1">Uncharacterized protein</fullName>
    </submittedName>
</protein>
<name>A0ACB9AIK5_CICIN</name>
<evidence type="ECO:0000313" key="2">
    <source>
        <dbReference type="Proteomes" id="UP001055811"/>
    </source>
</evidence>
<dbReference type="Proteomes" id="UP001055811">
    <property type="component" value="Linkage Group LG07"/>
</dbReference>
<sequence length="88" mass="9632">MKNATAGGGGECLWFQKIVSEIKKLGCVLLIGLANIVGVELYHVEKQAQEIDYQLQECSSIALAEIVAQLQDGSELLVTVWSLDLDPW</sequence>